<dbReference type="Proteomes" id="UP000438914">
    <property type="component" value="Unassembled WGS sequence"/>
</dbReference>
<reference evidence="1 2" key="1">
    <citation type="submission" date="2019-08" db="EMBL/GenBank/DDBJ databases">
        <title>In-depth cultivation of the pig gut microbiome towards novel bacterial diversity and tailored functional studies.</title>
        <authorList>
            <person name="Wylensek D."/>
            <person name="Hitch T.C.A."/>
            <person name="Clavel T."/>
        </authorList>
    </citation>
    <scope>NUCLEOTIDE SEQUENCE [LARGE SCALE GENOMIC DNA]</scope>
    <source>
        <strain evidence="1 2">LKV-178-WT-2A</strain>
    </source>
</reference>
<dbReference type="EMBL" id="VUNG01000034">
    <property type="protein sequence ID" value="MST85336.1"/>
    <property type="molecule type" value="Genomic_DNA"/>
</dbReference>
<accession>A0A7K0KHC5</accession>
<proteinExistence type="predicted"/>
<evidence type="ECO:0000313" key="1">
    <source>
        <dbReference type="EMBL" id="MST85336.1"/>
    </source>
</evidence>
<evidence type="ECO:0000313" key="2">
    <source>
        <dbReference type="Proteomes" id="UP000438914"/>
    </source>
</evidence>
<gene>
    <name evidence="1" type="ORF">FYJ73_11775</name>
</gene>
<protein>
    <submittedName>
        <fullName evidence="1">DUF3127 domain-containing protein</fullName>
    </submittedName>
</protein>
<name>A0A7K0KHC5_9BACT</name>
<dbReference type="Pfam" id="PF11325">
    <property type="entry name" value="DUF3127"/>
    <property type="match status" value="1"/>
</dbReference>
<keyword evidence="2" id="KW-1185">Reference proteome</keyword>
<dbReference type="AlphaFoldDB" id="A0A7K0KHC5"/>
<organism evidence="1 2">
    <name type="scientific">Hallella mizrahii</name>
    <dbReference type="NCBI Taxonomy" id="2606637"/>
    <lineage>
        <taxon>Bacteria</taxon>
        <taxon>Pseudomonadati</taxon>
        <taxon>Bacteroidota</taxon>
        <taxon>Bacteroidia</taxon>
        <taxon>Bacteroidales</taxon>
        <taxon>Prevotellaceae</taxon>
        <taxon>Hallella</taxon>
    </lineage>
</organism>
<sequence>MKKTFKVVKLLALRQGTSERTGQEWKSRKVVLESTEAVMYPDLIVATLRGDWAENPNFKEGDIVEAGLSFFAHEKDGRWFNNVRIIKIEKR</sequence>
<comment type="caution">
    <text evidence="1">The sequence shown here is derived from an EMBL/GenBank/DDBJ whole genome shotgun (WGS) entry which is preliminary data.</text>
</comment>
<dbReference type="InterPro" id="IPR021474">
    <property type="entry name" value="DUF3127"/>
</dbReference>
<dbReference type="RefSeq" id="WP_154534920.1">
    <property type="nucleotide sequence ID" value="NZ_VUNG01000034.1"/>
</dbReference>